<feature type="compositionally biased region" description="Basic residues" evidence="3">
    <location>
        <begin position="429"/>
        <end position="441"/>
    </location>
</feature>
<evidence type="ECO:0000313" key="8">
    <source>
        <dbReference type="Proteomes" id="UP000001628"/>
    </source>
</evidence>
<accession>C1G6W9</accession>
<dbReference type="HOGENOM" id="CLU_019221_4_0_1"/>
<dbReference type="PANTHER" id="PTHR13586:SF0">
    <property type="entry name" value="TRAILER HITCH, ISOFORM H"/>
    <property type="match status" value="1"/>
</dbReference>
<dbReference type="PROSITE" id="PS51512">
    <property type="entry name" value="DFDF"/>
    <property type="match status" value="1"/>
</dbReference>
<feature type="domain" description="TFG box profile" evidence="6">
    <location>
        <begin position="531"/>
        <end position="551"/>
    </location>
</feature>
<evidence type="ECO:0008006" key="9">
    <source>
        <dbReference type="Google" id="ProtNLM"/>
    </source>
</evidence>
<proteinExistence type="predicted"/>
<dbReference type="InterPro" id="IPR010920">
    <property type="entry name" value="LSM_dom_sf"/>
</dbReference>
<dbReference type="InterPro" id="IPR025768">
    <property type="entry name" value="TFG_box"/>
</dbReference>
<feature type="domain" description="FFD box profile" evidence="5">
    <location>
        <begin position="503"/>
        <end position="519"/>
    </location>
</feature>
<organism evidence="7 8">
    <name type="scientific">Paracoccidioides brasiliensis (strain Pb18)</name>
    <dbReference type="NCBI Taxonomy" id="502780"/>
    <lineage>
        <taxon>Eukaryota</taxon>
        <taxon>Fungi</taxon>
        <taxon>Dikarya</taxon>
        <taxon>Ascomycota</taxon>
        <taxon>Pezizomycotina</taxon>
        <taxon>Eurotiomycetes</taxon>
        <taxon>Eurotiomycetidae</taxon>
        <taxon>Onygenales</taxon>
        <taxon>Ajellomycetaceae</taxon>
        <taxon>Paracoccidioides</taxon>
    </lineage>
</organism>
<feature type="compositionally biased region" description="Gly residues" evidence="3">
    <location>
        <begin position="585"/>
        <end position="597"/>
    </location>
</feature>
<dbReference type="GO" id="GO:0003729">
    <property type="term" value="F:mRNA binding"/>
    <property type="evidence" value="ECO:0007669"/>
    <property type="project" value="TreeGrafter"/>
</dbReference>
<evidence type="ECO:0000259" key="6">
    <source>
        <dbReference type="PROSITE" id="PS51536"/>
    </source>
</evidence>
<dbReference type="Pfam" id="PF09532">
    <property type="entry name" value="FDF"/>
    <property type="match status" value="1"/>
</dbReference>
<keyword evidence="8" id="KW-1185">Reference proteome</keyword>
<dbReference type="GO" id="GO:0000932">
    <property type="term" value="C:P-body"/>
    <property type="evidence" value="ECO:0007669"/>
    <property type="project" value="TreeGrafter"/>
</dbReference>
<feature type="compositionally biased region" description="Low complexity" evidence="3">
    <location>
        <begin position="570"/>
        <end position="584"/>
    </location>
</feature>
<dbReference type="GO" id="GO:0034063">
    <property type="term" value="P:stress granule assembly"/>
    <property type="evidence" value="ECO:0007669"/>
    <property type="project" value="TreeGrafter"/>
</dbReference>
<dbReference type="KEGG" id="pbn:PADG_02924"/>
<evidence type="ECO:0000256" key="1">
    <source>
        <dbReference type="PROSITE-ProRule" id="PRU00846"/>
    </source>
</evidence>
<feature type="region of interest" description="Disordered" evidence="3">
    <location>
        <begin position="406"/>
        <end position="447"/>
    </location>
</feature>
<feature type="region of interest" description="Disordered" evidence="3">
    <location>
        <begin position="91"/>
        <end position="367"/>
    </location>
</feature>
<dbReference type="AlphaFoldDB" id="C1G6W9"/>
<dbReference type="InterPro" id="IPR025761">
    <property type="entry name" value="FFD_box"/>
</dbReference>
<dbReference type="GO" id="GO:0033962">
    <property type="term" value="P:P-body assembly"/>
    <property type="evidence" value="ECO:0007669"/>
    <property type="project" value="TreeGrafter"/>
</dbReference>
<dbReference type="InterPro" id="IPR025762">
    <property type="entry name" value="DFDF"/>
</dbReference>
<sequence>MDMNHFIGQRFNLISKSDIRSLGSGADWCHSYVGTLHEINPEDSTIALENVISHGTEGRRGNPAEEIAPSASVYEYIVFRGSDVKDISVAEEQKENQQSEPPQVPNDPAILGSGMRPGPPQGPPRGQANQTQFQPPGRQPPPGYQQPPFPGYYTPYSQRFGPPGFPPGPGFPNAPYGAPQGWYPGPGQGFQQPPGHFPPPPQVPIGTPQQQQQGQQAQQQRPGVPQPPSSANVPKPTSELPVGDKISQPTAPAASAPAPPSEKLKTSVPEQTTPTTLPPTSQKQVTAPTAAPTTASGTASKAPPPGPNASGPMNGRVMPAIPIPKPHIPSTTTATATTTTTTTTNTSGTVTTQTPVQNARATSAAMQDATRAATAAVAAAMAKLPQPPSQVSQPTDKAVEAVTKKVSEMKPLDGERAPRGTQQNTRGGRGGHRGSHYHPQPKKVEVPTTDYDFESANAKFNKQDLVKEAIASGAPLGESEQKEVNGTSPTESADKANGTGANIAYNKAASFFDNISSESRDREEGIRGKTSGREWRGEEEKKNIETFGQGSIDGGYRSGYRGRGRGRGSGAPRGARGSYTRSYSGGRGRGGFRGGRGAPQAAGVSTSS</sequence>
<feature type="compositionally biased region" description="Low complexity" evidence="3">
    <location>
        <begin position="124"/>
        <end position="136"/>
    </location>
</feature>
<dbReference type="PROSITE" id="PS51536">
    <property type="entry name" value="TFG"/>
    <property type="match status" value="1"/>
</dbReference>
<feature type="compositionally biased region" description="Basic and acidic residues" evidence="3">
    <location>
        <begin position="406"/>
        <end position="418"/>
    </location>
</feature>
<dbReference type="Pfam" id="PF12701">
    <property type="entry name" value="LSM14"/>
    <property type="match status" value="1"/>
</dbReference>
<feature type="short sequence motif" description="TFG box" evidence="2">
    <location>
        <begin position="531"/>
        <end position="551"/>
    </location>
</feature>
<dbReference type="FunCoup" id="C1G6W9">
    <property type="interactions" value="609"/>
</dbReference>
<dbReference type="eggNOG" id="KOG1073">
    <property type="taxonomic scope" value="Eukaryota"/>
</dbReference>
<dbReference type="OrthoDB" id="21539at2759"/>
<evidence type="ECO:0000259" key="4">
    <source>
        <dbReference type="PROSITE" id="PS51512"/>
    </source>
</evidence>
<dbReference type="InParanoid" id="C1G6W9"/>
<dbReference type="OMA" id="WYPPPGH"/>
<dbReference type="PROSITE" id="PS51513">
    <property type="entry name" value="FFD"/>
    <property type="match status" value="1"/>
</dbReference>
<feature type="compositionally biased region" description="Low complexity" evidence="3">
    <location>
        <begin position="204"/>
        <end position="223"/>
    </location>
</feature>
<dbReference type="GeneID" id="22582324"/>
<dbReference type="InterPro" id="IPR019050">
    <property type="entry name" value="FDF_dom"/>
</dbReference>
<dbReference type="SMART" id="SM01271">
    <property type="entry name" value="LSM14"/>
    <property type="match status" value="1"/>
</dbReference>
<evidence type="ECO:0000256" key="2">
    <source>
        <dbReference type="PROSITE-ProRule" id="PRU00869"/>
    </source>
</evidence>
<dbReference type="RefSeq" id="XP_010758656.1">
    <property type="nucleotide sequence ID" value="XM_010760354.1"/>
</dbReference>
<dbReference type="Proteomes" id="UP000001628">
    <property type="component" value="Unassembled WGS sequence"/>
</dbReference>
<evidence type="ECO:0000259" key="5">
    <source>
        <dbReference type="PROSITE" id="PS51513"/>
    </source>
</evidence>
<reference evidence="7 8" key="1">
    <citation type="journal article" date="2011" name="PLoS Genet.">
        <title>Comparative genomic analysis of human fungal pathogens causing paracoccidioidomycosis.</title>
        <authorList>
            <person name="Desjardins C.A."/>
            <person name="Champion M.D."/>
            <person name="Holder J.W."/>
            <person name="Muszewska A."/>
            <person name="Goldberg J."/>
            <person name="Bailao A.M."/>
            <person name="Brigido M.M."/>
            <person name="Ferreira M.E."/>
            <person name="Garcia A.M."/>
            <person name="Grynberg M."/>
            <person name="Gujja S."/>
            <person name="Heiman D.I."/>
            <person name="Henn M.R."/>
            <person name="Kodira C.D."/>
            <person name="Leon-Narvaez H."/>
            <person name="Longo L.V."/>
            <person name="Ma L.J."/>
            <person name="Malavazi I."/>
            <person name="Matsuo A.L."/>
            <person name="Morais F.V."/>
            <person name="Pereira M."/>
            <person name="Rodriguez-Brito S."/>
            <person name="Sakthikumar S."/>
            <person name="Salem-Izacc S.M."/>
            <person name="Sykes S.M."/>
            <person name="Teixeira M.M."/>
            <person name="Vallejo M.C."/>
            <person name="Walter M.E."/>
            <person name="Yandava C."/>
            <person name="Young S."/>
            <person name="Zeng Q."/>
            <person name="Zucker J."/>
            <person name="Felipe M.S."/>
            <person name="Goldman G.H."/>
            <person name="Haas B.J."/>
            <person name="McEwen J.G."/>
            <person name="Nino-Vega G."/>
            <person name="Puccia R."/>
            <person name="San-Blas G."/>
            <person name="Soares C.M."/>
            <person name="Birren B.W."/>
            <person name="Cuomo C.A."/>
        </authorList>
    </citation>
    <scope>NUCLEOTIDE SEQUENCE [LARGE SCALE GENOMIC DNA]</scope>
    <source>
        <strain evidence="7 8">Pb18</strain>
    </source>
</reference>
<feature type="compositionally biased region" description="Pro residues" evidence="3">
    <location>
        <begin position="163"/>
        <end position="172"/>
    </location>
</feature>
<dbReference type="Gene3D" id="2.30.30.100">
    <property type="match status" value="1"/>
</dbReference>
<feature type="domain" description="DFDF" evidence="4">
    <location>
        <begin position="439"/>
        <end position="475"/>
    </location>
</feature>
<dbReference type="InterPro" id="IPR025609">
    <property type="entry name" value="Lsm14-like_N"/>
</dbReference>
<evidence type="ECO:0000313" key="7">
    <source>
        <dbReference type="EMBL" id="EEH46826.1"/>
    </source>
</evidence>
<feature type="compositionally biased region" description="Low complexity" evidence="3">
    <location>
        <begin position="272"/>
        <end position="301"/>
    </location>
</feature>
<feature type="compositionally biased region" description="Pro residues" evidence="3">
    <location>
        <begin position="137"/>
        <end position="150"/>
    </location>
</feature>
<feature type="compositionally biased region" description="Low complexity" evidence="3">
    <location>
        <begin position="331"/>
        <end position="354"/>
    </location>
</feature>
<dbReference type="PANTHER" id="PTHR13586">
    <property type="entry name" value="SCD6 PROTEIN-RELATED"/>
    <property type="match status" value="1"/>
</dbReference>
<dbReference type="EMBL" id="KN275959">
    <property type="protein sequence ID" value="EEH46826.1"/>
    <property type="molecule type" value="Genomic_DNA"/>
</dbReference>
<dbReference type="SUPFAM" id="SSF50182">
    <property type="entry name" value="Sm-like ribonucleoproteins"/>
    <property type="match status" value="1"/>
</dbReference>
<feature type="compositionally biased region" description="Low complexity" evidence="3">
    <location>
        <begin position="175"/>
        <end position="194"/>
    </location>
</feature>
<name>C1G6W9_PARBD</name>
<dbReference type="STRING" id="502780.C1G6W9"/>
<feature type="compositionally biased region" description="Low complexity" evidence="3">
    <location>
        <begin position="151"/>
        <end position="162"/>
    </location>
</feature>
<gene>
    <name evidence="7" type="ORF">PADG_02924</name>
</gene>
<feature type="region of interest" description="Disordered" evidence="3">
    <location>
        <begin position="471"/>
        <end position="608"/>
    </location>
</feature>
<dbReference type="SMART" id="SM01199">
    <property type="entry name" value="FDF"/>
    <property type="match status" value="1"/>
</dbReference>
<feature type="short sequence motif" description="FFD box" evidence="1">
    <location>
        <begin position="503"/>
        <end position="519"/>
    </location>
</feature>
<evidence type="ECO:0000256" key="3">
    <source>
        <dbReference type="SAM" id="MobiDB-lite"/>
    </source>
</evidence>
<dbReference type="CDD" id="cd01736">
    <property type="entry name" value="LSm14_N"/>
    <property type="match status" value="1"/>
</dbReference>
<dbReference type="VEuPathDB" id="FungiDB:PADG_02924"/>
<feature type="compositionally biased region" description="Basic and acidic residues" evidence="3">
    <location>
        <begin position="518"/>
        <end position="544"/>
    </location>
</feature>
<protein>
    <recommendedName>
        <fullName evidence="9">FFD box profile domain-containing protein</fullName>
    </recommendedName>
</protein>